<evidence type="ECO:0000313" key="2">
    <source>
        <dbReference type="EMBL" id="PXY82792.1"/>
    </source>
</evidence>
<evidence type="ECO:0000256" key="1">
    <source>
        <dbReference type="SAM" id="Phobius"/>
    </source>
</evidence>
<dbReference type="AlphaFoldDB" id="A0A318M3S6"/>
<name>A0A318M3S6_9BIFI</name>
<feature type="transmembrane region" description="Helical" evidence="1">
    <location>
        <begin position="59"/>
        <end position="78"/>
    </location>
</feature>
<feature type="transmembrane region" description="Helical" evidence="1">
    <location>
        <begin position="372"/>
        <end position="390"/>
    </location>
</feature>
<feature type="transmembrane region" description="Helical" evidence="1">
    <location>
        <begin position="99"/>
        <end position="132"/>
    </location>
</feature>
<feature type="transmembrane region" description="Helical" evidence="1">
    <location>
        <begin position="340"/>
        <end position="365"/>
    </location>
</feature>
<feature type="transmembrane region" description="Helical" evidence="1">
    <location>
        <begin position="396"/>
        <end position="422"/>
    </location>
</feature>
<comment type="caution">
    <text evidence="2">The sequence shown here is derived from an EMBL/GenBank/DDBJ whole genome shotgun (WGS) entry which is preliminary data.</text>
</comment>
<feature type="transmembrane region" description="Helical" evidence="1">
    <location>
        <begin position="152"/>
        <end position="173"/>
    </location>
</feature>
<sequence length="474" mass="50059">MRGALSELKAAPKVWSAVLLAMVVSQTVICSLIAVAAIIDQDYQGPEQELGSSYTGPALAFSVIITVAVLLWVMNSALNQRRHQLALMVLQGALPWQLLAWNLLIVIGLFILSIAATCLLLPVITPLIFAMVTNPLDFHLTYASSHLFNSLGKGLAFSAAPIFISTLLTIRSLSKIRPMEALRQSQNPPKRIGVFRFLLGTICLIGAGCMLLIPAFTLATNPRASQMSSDAVPDQMTVFLAFAMGGMFLLIFSLAAFAPYLLPGFTAIWTRIVALPSRTWRLAGQQAVGSIQRQGAAIIPMTAGLSLLMTVSGGLSTMITTMQVALPPTPDSTIPATADMFASLLALTGPPLIIAITGAIAGTLITSKGRGLDLALTYVSGAGIGQLRVLGALDGIITMITSTLFSLVITLLCTSSLTFMLSRFMGKAQMSVQWGAWIVVVLIASVLGAAATGIQALTTRFENSVSVISHAIGE</sequence>
<proteinExistence type="predicted"/>
<feature type="transmembrane region" description="Helical" evidence="1">
    <location>
        <begin position="14"/>
        <end position="39"/>
    </location>
</feature>
<gene>
    <name evidence="2" type="ORF">DKK75_03490</name>
</gene>
<protein>
    <recommendedName>
        <fullName evidence="4">ABC transporter permease</fullName>
    </recommendedName>
</protein>
<feature type="transmembrane region" description="Helical" evidence="1">
    <location>
        <begin position="298"/>
        <end position="320"/>
    </location>
</feature>
<keyword evidence="1" id="KW-0472">Membrane</keyword>
<keyword evidence="1" id="KW-1133">Transmembrane helix</keyword>
<dbReference type="EMBL" id="QGLL01000006">
    <property type="protein sequence ID" value="PXY82792.1"/>
    <property type="molecule type" value="Genomic_DNA"/>
</dbReference>
<feature type="transmembrane region" description="Helical" evidence="1">
    <location>
        <begin position="236"/>
        <end position="262"/>
    </location>
</feature>
<feature type="transmembrane region" description="Helical" evidence="1">
    <location>
        <begin position="194"/>
        <end position="216"/>
    </location>
</feature>
<organism evidence="2 3">
    <name type="scientific">Bifidobacterium asteroides</name>
    <dbReference type="NCBI Taxonomy" id="1684"/>
    <lineage>
        <taxon>Bacteria</taxon>
        <taxon>Bacillati</taxon>
        <taxon>Actinomycetota</taxon>
        <taxon>Actinomycetes</taxon>
        <taxon>Bifidobacteriales</taxon>
        <taxon>Bifidobacteriaceae</taxon>
        <taxon>Bifidobacterium</taxon>
    </lineage>
</organism>
<keyword evidence="1" id="KW-0812">Transmembrane</keyword>
<feature type="transmembrane region" description="Helical" evidence="1">
    <location>
        <begin position="434"/>
        <end position="457"/>
    </location>
</feature>
<accession>A0A318M3S6</accession>
<dbReference type="Proteomes" id="UP000247744">
    <property type="component" value="Unassembled WGS sequence"/>
</dbReference>
<evidence type="ECO:0008006" key="4">
    <source>
        <dbReference type="Google" id="ProtNLM"/>
    </source>
</evidence>
<reference evidence="2 3" key="1">
    <citation type="submission" date="2018-05" db="EMBL/GenBank/DDBJ databases">
        <title>Reference genomes for bee gut microbiota database.</title>
        <authorList>
            <person name="Ellegaard K.M."/>
        </authorList>
    </citation>
    <scope>NUCLEOTIDE SEQUENCE [LARGE SCALE GENOMIC DNA]</scope>
    <source>
        <strain evidence="2 3">ESL0200</strain>
    </source>
</reference>
<evidence type="ECO:0000313" key="3">
    <source>
        <dbReference type="Proteomes" id="UP000247744"/>
    </source>
</evidence>